<accession>A0A514A0S2</accession>
<gene>
    <name evidence="2" type="ORF">LAh9_60</name>
</gene>
<feature type="compositionally biased region" description="Pro residues" evidence="1">
    <location>
        <begin position="81"/>
        <end position="90"/>
    </location>
</feature>
<evidence type="ECO:0000313" key="3">
    <source>
        <dbReference type="Proteomes" id="UP000320778"/>
    </source>
</evidence>
<proteinExistence type="predicted"/>
<organism evidence="2 3">
    <name type="scientific">Aeromonas phage LAh_9</name>
    <dbReference type="NCBI Taxonomy" id="2591033"/>
    <lineage>
        <taxon>Viruses</taxon>
        <taxon>Duplodnaviria</taxon>
        <taxon>Heunggongvirae</taxon>
        <taxon>Uroviricota</taxon>
        <taxon>Caudoviricetes</taxon>
        <taxon>Grimontviridae</taxon>
        <taxon>Lahexavirus</taxon>
        <taxon>Lahexavirus LAh9</taxon>
    </lineage>
</organism>
<feature type="region of interest" description="Disordered" evidence="1">
    <location>
        <begin position="75"/>
        <end position="108"/>
    </location>
</feature>
<dbReference type="Pfam" id="PF12224">
    <property type="entry name" value="Amidoligase_2"/>
    <property type="match status" value="1"/>
</dbReference>
<dbReference type="EMBL" id="MK838115">
    <property type="protein sequence ID" value="QDH46873.1"/>
    <property type="molecule type" value="Genomic_DNA"/>
</dbReference>
<sequence length="455" mass="51629">MISVSIQKLGICVILFKLDWGFKMPTTPPNGRMSLSEILRASNQVLGTSRADRQESGTTERVVNEPLWFTDDWRDIGFRPAEPPPPPPAPHPEEDVDAAVGGPHENPESFAVEDEAFWGGVEAREAEGIVLRRTSPTPAFEVQFNNSLASSMQTLAAGGIRRARPVRGNPVQEQTFDSEEEFEMRTVGSIVGREPDVSTVTPHQLVLGINRVGVEIEVERFNNRRARLRYWNLVSDGSLRNNGQEFTFRGALGGKDAFDAISEIDTLLYQANPELNIRCSTHVHVDVRDMTVPQLKRMILAYAFYESFLFNQSGRHRMKSNFCMPLCIAEGLTHILMDYWGNTDADFIFNVTDRWDKYSAINLIPIRSYGSVEFRIAEGKSKSGQLLRLVNRFLALKEIAVEKDMSDREFLDFLRETDYRMIFRKGIRRQVAFTEEDIQTGWIIANDIATLGKMR</sequence>
<dbReference type="InterPro" id="IPR022025">
    <property type="entry name" value="Amidoligase_2"/>
</dbReference>
<evidence type="ECO:0000256" key="1">
    <source>
        <dbReference type="SAM" id="MobiDB-lite"/>
    </source>
</evidence>
<reference evidence="2 3" key="1">
    <citation type="submission" date="2019-04" db="EMBL/GenBank/DDBJ databases">
        <title>Novel bacteriophages capable of disrupting biofilms from clinical strains of Aeromonas hydrophila with intrinsic antibiotic resistance.</title>
        <authorList>
            <person name="Kabwe M."/>
            <person name="Brown T.L."/>
            <person name="Speirs L."/>
            <person name="Ku H."/>
            <person name="Leach M."/>
            <person name="Chan H.T."/>
            <person name="Petrovski S."/>
            <person name="Lock P."/>
            <person name="Tucci J."/>
        </authorList>
    </citation>
    <scope>NUCLEOTIDE SEQUENCE [LARGE SCALE GENOMIC DNA]</scope>
</reference>
<protein>
    <submittedName>
        <fullName evidence="2">Putative amidoligase enzyme</fullName>
    </submittedName>
</protein>
<evidence type="ECO:0000313" key="2">
    <source>
        <dbReference type="EMBL" id="QDH46873.1"/>
    </source>
</evidence>
<name>A0A514A0S2_9CAUD</name>
<dbReference type="GO" id="GO:0016874">
    <property type="term" value="F:ligase activity"/>
    <property type="evidence" value="ECO:0007669"/>
    <property type="project" value="UniProtKB-KW"/>
</dbReference>
<dbReference type="Proteomes" id="UP000320778">
    <property type="component" value="Segment"/>
</dbReference>
<keyword evidence="2" id="KW-0436">Ligase</keyword>
<keyword evidence="3" id="KW-1185">Reference proteome</keyword>